<feature type="compositionally biased region" description="Low complexity" evidence="5">
    <location>
        <begin position="364"/>
        <end position="377"/>
    </location>
</feature>
<dbReference type="PANTHER" id="PTHR47793">
    <property type="entry name" value="HISTONE DEACETYLASE COMPLEX SUBUNIT CTI6"/>
    <property type="match status" value="1"/>
</dbReference>
<dbReference type="GO" id="GO:0008270">
    <property type="term" value="F:zinc ion binding"/>
    <property type="evidence" value="ECO:0007669"/>
    <property type="project" value="UniProtKB-KW"/>
</dbReference>
<feature type="region of interest" description="Disordered" evidence="5">
    <location>
        <begin position="1"/>
        <end position="109"/>
    </location>
</feature>
<dbReference type="OrthoDB" id="79252at2759"/>
<dbReference type="SMART" id="SM00249">
    <property type="entry name" value="PHD"/>
    <property type="match status" value="1"/>
</dbReference>
<dbReference type="PROSITE" id="PS50016">
    <property type="entry name" value="ZF_PHD_2"/>
    <property type="match status" value="1"/>
</dbReference>
<dbReference type="CDD" id="cd15550">
    <property type="entry name" value="PHD_MLL5"/>
    <property type="match status" value="1"/>
</dbReference>
<sequence length="601" mass="65291">MAPASPTARRARRPFPSPSISKSPDSDPLARPKRLKQEDIDHGVDGQAPSVASETSSTSNGRTRRKPKEKEKDSGKNSEKDRPRSDDAAPDSAPDAVQPAAEEEENGVTRCICGREDDPDAGEFMVQCETCKVWQHGLCMGYDSEAQLHDDDYYCEQCRPEFHTEYLNPAKGPPLVDDLTPHHHCPAPQSRSHSPPLLKQPSKRRNTMNSRDAAFDENLKEILETTAAEAGATHDSAAPTNGNGHPDVDEDGEPTPPNRKKRKRTEDDAPAKKRTRSASSASDRRMDSAVPRDESPPPAKVAPAPKAPGRRRGGRKAVVHELVVSIEGEEGPSILLPSIPSAHMTITSVPLPAPSKRGHGGRAKGAAAKNRNAAAAAPQSMIHDHATRRNPTQPTNGHPSTTPAESSRAYRNSHAYAVSQQPMFTSWGLPDYLAHLEAILPTDVPQPLEVLSAGAPNTSRAGSLERTQERGVKVKWPSKRMSVGDMNKRVRALVEWVGREQASASERSKRKEALEAALREELATDALAARHAPEGSNIDGVPPIDDSAMALDLPLVPATATSTAKFDVTQASVAMKMMEELMEELIRFQERFGPGSKRERR</sequence>
<accession>A0A8H6YNF3</accession>
<evidence type="ECO:0000313" key="8">
    <source>
        <dbReference type="Proteomes" id="UP000620124"/>
    </source>
</evidence>
<dbReference type="InterPro" id="IPR001965">
    <property type="entry name" value="Znf_PHD"/>
</dbReference>
<dbReference type="InterPro" id="IPR019787">
    <property type="entry name" value="Znf_PHD-finger"/>
</dbReference>
<dbReference type="Proteomes" id="UP000620124">
    <property type="component" value="Unassembled WGS sequence"/>
</dbReference>
<evidence type="ECO:0000256" key="2">
    <source>
        <dbReference type="ARBA" id="ARBA00022771"/>
    </source>
</evidence>
<evidence type="ECO:0000256" key="5">
    <source>
        <dbReference type="SAM" id="MobiDB-lite"/>
    </source>
</evidence>
<organism evidence="7 8">
    <name type="scientific">Mycena venus</name>
    <dbReference type="NCBI Taxonomy" id="2733690"/>
    <lineage>
        <taxon>Eukaryota</taxon>
        <taxon>Fungi</taxon>
        <taxon>Dikarya</taxon>
        <taxon>Basidiomycota</taxon>
        <taxon>Agaricomycotina</taxon>
        <taxon>Agaricomycetes</taxon>
        <taxon>Agaricomycetidae</taxon>
        <taxon>Agaricales</taxon>
        <taxon>Marasmiineae</taxon>
        <taxon>Mycenaceae</taxon>
        <taxon>Mycena</taxon>
    </lineage>
</organism>
<feature type="compositionally biased region" description="Low complexity" evidence="5">
    <location>
        <begin position="90"/>
        <end position="100"/>
    </location>
</feature>
<feature type="domain" description="PHD-type" evidence="6">
    <location>
        <begin position="108"/>
        <end position="161"/>
    </location>
</feature>
<dbReference type="InterPro" id="IPR011011">
    <property type="entry name" value="Znf_FYVE_PHD"/>
</dbReference>
<name>A0A8H6YNF3_9AGAR</name>
<dbReference type="Gene3D" id="3.30.40.10">
    <property type="entry name" value="Zinc/RING finger domain, C3HC4 (zinc finger)"/>
    <property type="match status" value="1"/>
</dbReference>
<evidence type="ECO:0000256" key="4">
    <source>
        <dbReference type="PROSITE-ProRule" id="PRU00146"/>
    </source>
</evidence>
<dbReference type="EMBL" id="JACAZI010000004">
    <property type="protein sequence ID" value="KAF7361852.1"/>
    <property type="molecule type" value="Genomic_DNA"/>
</dbReference>
<gene>
    <name evidence="7" type="ORF">MVEN_00529700</name>
</gene>
<reference evidence="7" key="1">
    <citation type="submission" date="2020-05" db="EMBL/GenBank/DDBJ databases">
        <title>Mycena genomes resolve the evolution of fungal bioluminescence.</title>
        <authorList>
            <person name="Tsai I.J."/>
        </authorList>
    </citation>
    <scope>NUCLEOTIDE SEQUENCE</scope>
    <source>
        <strain evidence="7">CCC161011</strain>
    </source>
</reference>
<protein>
    <submittedName>
        <fullName evidence="7">Putative histone deacetylase complex subunit cti6</fullName>
    </submittedName>
</protein>
<dbReference type="InterPro" id="IPR013083">
    <property type="entry name" value="Znf_RING/FYVE/PHD"/>
</dbReference>
<dbReference type="Pfam" id="PF20826">
    <property type="entry name" value="PHD_5"/>
    <property type="match status" value="1"/>
</dbReference>
<feature type="region of interest" description="Disordered" evidence="5">
    <location>
        <begin position="350"/>
        <end position="410"/>
    </location>
</feature>
<evidence type="ECO:0000256" key="1">
    <source>
        <dbReference type="ARBA" id="ARBA00022723"/>
    </source>
</evidence>
<evidence type="ECO:0000259" key="6">
    <source>
        <dbReference type="PROSITE" id="PS50016"/>
    </source>
</evidence>
<comment type="caution">
    <text evidence="7">The sequence shown here is derived from an EMBL/GenBank/DDBJ whole genome shotgun (WGS) entry which is preliminary data.</text>
</comment>
<dbReference type="PANTHER" id="PTHR47793:SF1">
    <property type="entry name" value="HISTONE DEACETYLASE COMPLEX SUBUNIT CTI6"/>
    <property type="match status" value="1"/>
</dbReference>
<feature type="region of interest" description="Disordered" evidence="5">
    <location>
        <begin position="230"/>
        <end position="316"/>
    </location>
</feature>
<dbReference type="PROSITE" id="PS01359">
    <property type="entry name" value="ZF_PHD_1"/>
    <property type="match status" value="1"/>
</dbReference>
<feature type="region of interest" description="Disordered" evidence="5">
    <location>
        <begin position="169"/>
        <end position="207"/>
    </location>
</feature>
<keyword evidence="1" id="KW-0479">Metal-binding</keyword>
<evidence type="ECO:0000256" key="3">
    <source>
        <dbReference type="ARBA" id="ARBA00022833"/>
    </source>
</evidence>
<feature type="compositionally biased region" description="Basic and acidic residues" evidence="5">
    <location>
        <begin position="68"/>
        <end position="87"/>
    </location>
</feature>
<keyword evidence="3" id="KW-0862">Zinc</keyword>
<dbReference type="InterPro" id="IPR053051">
    <property type="entry name" value="HDAC_complex_subunit"/>
</dbReference>
<proteinExistence type="predicted"/>
<dbReference type="InterPro" id="IPR019786">
    <property type="entry name" value="Zinc_finger_PHD-type_CS"/>
</dbReference>
<feature type="compositionally biased region" description="Basic and acidic residues" evidence="5">
    <location>
        <begin position="24"/>
        <end position="44"/>
    </location>
</feature>
<dbReference type="SUPFAM" id="SSF57903">
    <property type="entry name" value="FYVE/PHD zinc finger"/>
    <property type="match status" value="1"/>
</dbReference>
<keyword evidence="8" id="KW-1185">Reference proteome</keyword>
<feature type="compositionally biased region" description="Polar residues" evidence="5">
    <location>
        <begin position="389"/>
        <end position="405"/>
    </location>
</feature>
<feature type="compositionally biased region" description="Basic and acidic residues" evidence="5">
    <location>
        <begin position="282"/>
        <end position="295"/>
    </location>
</feature>
<evidence type="ECO:0000313" key="7">
    <source>
        <dbReference type="EMBL" id="KAF7361852.1"/>
    </source>
</evidence>
<dbReference type="AlphaFoldDB" id="A0A8H6YNF3"/>
<feature type="compositionally biased region" description="Polar residues" evidence="5">
    <location>
        <begin position="50"/>
        <end position="61"/>
    </location>
</feature>
<keyword evidence="2 4" id="KW-0863">Zinc-finger</keyword>